<protein>
    <submittedName>
        <fullName evidence="1">Uncharacterized protein</fullName>
    </submittedName>
</protein>
<dbReference type="Proteomes" id="UP000828048">
    <property type="component" value="Chromosome 5"/>
</dbReference>
<name>A0ACB7Y2U7_9ERIC</name>
<dbReference type="EMBL" id="CM037155">
    <property type="protein sequence ID" value="KAH7847240.1"/>
    <property type="molecule type" value="Genomic_DNA"/>
</dbReference>
<organism evidence="1 2">
    <name type="scientific">Vaccinium darrowii</name>
    <dbReference type="NCBI Taxonomy" id="229202"/>
    <lineage>
        <taxon>Eukaryota</taxon>
        <taxon>Viridiplantae</taxon>
        <taxon>Streptophyta</taxon>
        <taxon>Embryophyta</taxon>
        <taxon>Tracheophyta</taxon>
        <taxon>Spermatophyta</taxon>
        <taxon>Magnoliopsida</taxon>
        <taxon>eudicotyledons</taxon>
        <taxon>Gunneridae</taxon>
        <taxon>Pentapetalae</taxon>
        <taxon>asterids</taxon>
        <taxon>Ericales</taxon>
        <taxon>Ericaceae</taxon>
        <taxon>Vaccinioideae</taxon>
        <taxon>Vaccinieae</taxon>
        <taxon>Vaccinium</taxon>
    </lineage>
</organism>
<evidence type="ECO:0000313" key="1">
    <source>
        <dbReference type="EMBL" id="KAH7847240.1"/>
    </source>
</evidence>
<keyword evidence="2" id="KW-1185">Reference proteome</keyword>
<reference evidence="1 2" key="1">
    <citation type="journal article" date="2021" name="Hortic Res">
        <title>High-quality reference genome and annotation aids understanding of berry development for evergreen blueberry (Vaccinium darrowii).</title>
        <authorList>
            <person name="Yu J."/>
            <person name="Hulse-Kemp A.M."/>
            <person name="Babiker E."/>
            <person name="Staton M."/>
        </authorList>
    </citation>
    <scope>NUCLEOTIDE SEQUENCE [LARGE SCALE GENOMIC DNA]</scope>
    <source>
        <strain evidence="2">cv. NJ 8807/NJ 8810</strain>
        <tissue evidence="1">Young leaf</tissue>
    </source>
</reference>
<comment type="caution">
    <text evidence="1">The sequence shown here is derived from an EMBL/GenBank/DDBJ whole genome shotgun (WGS) entry which is preliminary data.</text>
</comment>
<gene>
    <name evidence="1" type="ORF">Vadar_023592</name>
</gene>
<proteinExistence type="predicted"/>
<evidence type="ECO:0000313" key="2">
    <source>
        <dbReference type="Proteomes" id="UP000828048"/>
    </source>
</evidence>
<sequence>MGGRKKSAKKNKPQPEQKNRILGFFAHQFNRCGKTFWVCLFILFAIWVVSLQFLPNPKGFLSFSSDQQQTDQRQTTLFGSVTKIFILGDSTVDSSAYIFTSLPYGIDWPDRSGNDSLGRFSNATRLGLPLPVSFHNWVKDGRKNSRTGVNVASSGCGLLPTTRPPQAIECRNIDDQQLELEMALAKYGASWFDKAVIMISVGGNDIMFSLGLKDPKSFGEELGSEMAFLLEDLHQLGGRKFFINNVGPVGCIPNMRAFSVDKKSCFENMNEAARAYNSELMKVSRRFKEKFNDTIMVADSFKLFEMILEDPLKYGFKNSDGPCCGNWSDSNHMYECKEGSMLCNETERMGYLFFDGAHTTAAANQLFTELCLEGDICSEV</sequence>
<accession>A0ACB7Y2U7</accession>